<comment type="catalytic activity">
    <reaction evidence="7">
        <text>orotidine 5'-phosphate + diphosphate = orotate + 5-phospho-alpha-D-ribose 1-diphosphate</text>
        <dbReference type="Rhea" id="RHEA:10380"/>
        <dbReference type="ChEBI" id="CHEBI:30839"/>
        <dbReference type="ChEBI" id="CHEBI:33019"/>
        <dbReference type="ChEBI" id="CHEBI:57538"/>
        <dbReference type="ChEBI" id="CHEBI:58017"/>
        <dbReference type="EC" id="2.4.2.10"/>
    </reaction>
</comment>
<evidence type="ECO:0000259" key="8">
    <source>
        <dbReference type="Pfam" id="PF00156"/>
    </source>
</evidence>
<dbReference type="EC" id="2.4.2.10" evidence="2 7"/>
<evidence type="ECO:0000256" key="4">
    <source>
        <dbReference type="ARBA" id="ARBA00022679"/>
    </source>
</evidence>
<reference evidence="9 10" key="1">
    <citation type="journal article" date="2019" name="Int. J. Syst. Evol. Microbiol.">
        <title>Clostridium fermenticellae sp. nov., isolated from the mud in a fermentation cellar for the production of the Chinese liquor, baijiu.</title>
        <authorList>
            <person name="Xu P.X."/>
            <person name="Chai L.J."/>
            <person name="Qiu T."/>
            <person name="Zhang X.J."/>
            <person name="Lu Z.M."/>
            <person name="Xiao C."/>
            <person name="Wang S.T."/>
            <person name="Shen C.H."/>
            <person name="Shi J.S."/>
            <person name="Xu Z.H."/>
        </authorList>
    </citation>
    <scope>NUCLEOTIDE SEQUENCE [LARGE SCALE GENOMIC DNA]</scope>
    <source>
        <strain evidence="9 10">JN500901</strain>
    </source>
</reference>
<comment type="function">
    <text evidence="7">Catalyzes the transfer of a ribosyl phosphate group from 5-phosphoribose 1-diphosphate to orotate, leading to the formation of orotidine monophosphate (OMP).</text>
</comment>
<dbReference type="RefSeq" id="WP_119970553.1">
    <property type="nucleotide sequence ID" value="NZ_CP032416.1"/>
</dbReference>
<comment type="pathway">
    <text evidence="1 7">Pyrimidine metabolism; UMP biosynthesis via de novo pathway; UMP from orotate: step 1/2.</text>
</comment>
<evidence type="ECO:0000313" key="9">
    <source>
        <dbReference type="EMBL" id="AYD39706.1"/>
    </source>
</evidence>
<dbReference type="HAMAP" id="MF_01208">
    <property type="entry name" value="PyrE"/>
    <property type="match status" value="1"/>
</dbReference>
<evidence type="ECO:0000256" key="2">
    <source>
        <dbReference type="ARBA" id="ARBA00011971"/>
    </source>
</evidence>
<dbReference type="GO" id="GO:0044205">
    <property type="term" value="P:'de novo' UMP biosynthetic process"/>
    <property type="evidence" value="ECO:0007669"/>
    <property type="project" value="UniProtKB-UniRule"/>
</dbReference>
<dbReference type="GO" id="GO:0000287">
    <property type="term" value="F:magnesium ion binding"/>
    <property type="evidence" value="ECO:0007669"/>
    <property type="project" value="UniProtKB-UniRule"/>
</dbReference>
<feature type="binding site" description="in other chain" evidence="7">
    <location>
        <begin position="116"/>
        <end position="124"/>
    </location>
    <ligand>
        <name>5-phospho-alpha-D-ribose 1-diphosphate</name>
        <dbReference type="ChEBI" id="CHEBI:58017"/>
        <note>ligand shared between dimeric partners</note>
    </ligand>
</feature>
<comment type="caution">
    <text evidence="7">Lacks conserved residue(s) required for the propagation of feature annotation.</text>
</comment>
<evidence type="ECO:0000256" key="5">
    <source>
        <dbReference type="ARBA" id="ARBA00022842"/>
    </source>
</evidence>
<keyword evidence="4 7" id="KW-0808">Transferase</keyword>
<evidence type="ECO:0000313" key="10">
    <source>
        <dbReference type="Proteomes" id="UP000266301"/>
    </source>
</evidence>
<dbReference type="InterPro" id="IPR023031">
    <property type="entry name" value="OPRT"/>
</dbReference>
<evidence type="ECO:0000256" key="6">
    <source>
        <dbReference type="ARBA" id="ARBA00022975"/>
    </source>
</evidence>
<evidence type="ECO:0000256" key="1">
    <source>
        <dbReference type="ARBA" id="ARBA00004889"/>
    </source>
</evidence>
<feature type="domain" description="Phosphoribosyltransferase" evidence="8">
    <location>
        <begin position="57"/>
        <end position="166"/>
    </location>
</feature>
<dbReference type="InterPro" id="IPR006273">
    <property type="entry name" value="Orotate_PRibTrfase_bac"/>
</dbReference>
<feature type="binding site" evidence="7">
    <location>
        <position position="148"/>
    </location>
    <ligand>
        <name>orotate</name>
        <dbReference type="ChEBI" id="CHEBI:30839"/>
    </ligand>
</feature>
<dbReference type="KEGG" id="cfer:D4Z93_03880"/>
<dbReference type="GO" id="GO:0004588">
    <property type="term" value="F:orotate phosphoribosyltransferase activity"/>
    <property type="evidence" value="ECO:0007669"/>
    <property type="project" value="UniProtKB-UniRule"/>
</dbReference>
<dbReference type="PANTHER" id="PTHR19278:SF9">
    <property type="entry name" value="URIDINE 5'-MONOPHOSPHATE SYNTHASE"/>
    <property type="match status" value="1"/>
</dbReference>
<feature type="binding site" evidence="7">
    <location>
        <position position="93"/>
    </location>
    <ligand>
        <name>5-phospho-alpha-D-ribose 1-diphosphate</name>
        <dbReference type="ChEBI" id="CHEBI:58017"/>
        <note>ligand shared between dimeric partners</note>
    </ligand>
</feature>
<keyword evidence="6 7" id="KW-0665">Pyrimidine biosynthesis</keyword>
<proteinExistence type="inferred from homology"/>
<keyword evidence="5 7" id="KW-0460">Magnesium</keyword>
<dbReference type="AlphaFoldDB" id="A0A386H213"/>
<sequence>MENTDKMVIDTLKETGALLEGHFLLSSGRHSDKYCQCAKLLQYPDKAERVLKVVADELKDLDFDIIVGPAMGGVVVSYELARQTGKPGIFAERQDGKMTIRRGFEIKRGQKAIISEDVITTGKSFLEVADVIKALGGEVVGITCIVDRRARGVEVEYPLYSAVKLNIESYEKKECPMCKDGTPYIKPGSRNIK</sequence>
<keyword evidence="10" id="KW-1185">Reference proteome</keyword>
<comment type="subunit">
    <text evidence="7">Homodimer.</text>
</comment>
<comment type="similarity">
    <text evidence="7">Belongs to the purine/pyrimidine phosphoribosyltransferase family. PyrE subfamily.</text>
</comment>
<dbReference type="Proteomes" id="UP000266301">
    <property type="component" value="Chromosome"/>
</dbReference>
<keyword evidence="3 7" id="KW-0328">Glycosyltransferase</keyword>
<dbReference type="SUPFAM" id="SSF53271">
    <property type="entry name" value="PRTase-like"/>
    <property type="match status" value="1"/>
</dbReference>
<dbReference type="UniPathway" id="UPA00070">
    <property type="reaction ID" value="UER00119"/>
</dbReference>
<comment type="cofactor">
    <cofactor evidence="7">
        <name>Mg(2+)</name>
        <dbReference type="ChEBI" id="CHEBI:18420"/>
    </cofactor>
</comment>
<organism evidence="9 10">
    <name type="scientific">Clostridium fermenticellae</name>
    <dbReference type="NCBI Taxonomy" id="2068654"/>
    <lineage>
        <taxon>Bacteria</taxon>
        <taxon>Bacillati</taxon>
        <taxon>Bacillota</taxon>
        <taxon>Clostridia</taxon>
        <taxon>Eubacteriales</taxon>
        <taxon>Clostridiaceae</taxon>
        <taxon>Clostridium</taxon>
    </lineage>
</organism>
<feature type="binding site" evidence="7">
    <location>
        <position position="120"/>
    </location>
    <ligand>
        <name>orotate</name>
        <dbReference type="ChEBI" id="CHEBI:30839"/>
    </ligand>
</feature>
<dbReference type="InterPro" id="IPR029057">
    <property type="entry name" value="PRTase-like"/>
</dbReference>
<evidence type="ECO:0000256" key="3">
    <source>
        <dbReference type="ARBA" id="ARBA00022676"/>
    </source>
</evidence>
<name>A0A386H213_9CLOT</name>
<dbReference type="Pfam" id="PF00156">
    <property type="entry name" value="Pribosyltran"/>
    <property type="match status" value="1"/>
</dbReference>
<dbReference type="OrthoDB" id="9783570at2"/>
<dbReference type="NCBIfam" id="TIGR01367">
    <property type="entry name" value="pyrE_Therm"/>
    <property type="match status" value="1"/>
</dbReference>
<evidence type="ECO:0000256" key="7">
    <source>
        <dbReference type="HAMAP-Rule" id="MF_01208"/>
    </source>
</evidence>
<dbReference type="InterPro" id="IPR000836">
    <property type="entry name" value="PRTase_dom"/>
</dbReference>
<accession>A0A386H213</accession>
<protein>
    <recommendedName>
        <fullName evidence="2 7">Orotate phosphoribosyltransferase</fullName>
        <shortName evidence="7">OPRT</shortName>
        <shortName evidence="7">OPRTase</shortName>
        <ecNumber evidence="2 7">2.4.2.10</ecNumber>
    </recommendedName>
</protein>
<dbReference type="GO" id="GO:0019856">
    <property type="term" value="P:pyrimidine nucleobase biosynthetic process"/>
    <property type="evidence" value="ECO:0007669"/>
    <property type="project" value="InterPro"/>
</dbReference>
<dbReference type="Gene3D" id="3.40.50.2020">
    <property type="match status" value="1"/>
</dbReference>
<dbReference type="EMBL" id="CP032416">
    <property type="protein sequence ID" value="AYD39706.1"/>
    <property type="molecule type" value="Genomic_DNA"/>
</dbReference>
<gene>
    <name evidence="7" type="primary">pyrE</name>
    <name evidence="9" type="ORF">D4Z93_03880</name>
</gene>
<dbReference type="PANTHER" id="PTHR19278">
    <property type="entry name" value="OROTATE PHOSPHORIBOSYLTRANSFERASE"/>
    <property type="match status" value="1"/>
</dbReference>
<dbReference type="CDD" id="cd06223">
    <property type="entry name" value="PRTases_typeI"/>
    <property type="match status" value="1"/>
</dbReference>